<organism evidence="1 2">
    <name type="scientific">Pseudacidovorax intermedius</name>
    <dbReference type="NCBI Taxonomy" id="433924"/>
    <lineage>
        <taxon>Bacteria</taxon>
        <taxon>Pseudomonadati</taxon>
        <taxon>Pseudomonadota</taxon>
        <taxon>Betaproteobacteria</taxon>
        <taxon>Burkholderiales</taxon>
        <taxon>Comamonadaceae</taxon>
        <taxon>Pseudacidovorax</taxon>
    </lineage>
</organism>
<evidence type="ECO:0000313" key="1">
    <source>
        <dbReference type="EMBL" id="KTT27738.1"/>
    </source>
</evidence>
<dbReference type="Proteomes" id="UP000072741">
    <property type="component" value="Unassembled WGS sequence"/>
</dbReference>
<sequence length="88" mass="9651">MGTPMKTTIELPDPLFAQARRYADAHNMSMKALIEQGLRTVMAEKKATKPFKLRDGSVSGQGLSPAWRDAGWEQMRDALYGPGEGRGA</sequence>
<dbReference type="SUPFAM" id="SSF47598">
    <property type="entry name" value="Ribbon-helix-helix"/>
    <property type="match status" value="1"/>
</dbReference>
<gene>
    <name evidence="1" type="ORF">NS331_00945</name>
</gene>
<proteinExistence type="predicted"/>
<protein>
    <recommendedName>
        <fullName evidence="3">DUF2191 domain-containing protein</fullName>
    </recommendedName>
</protein>
<evidence type="ECO:0008006" key="3">
    <source>
        <dbReference type="Google" id="ProtNLM"/>
    </source>
</evidence>
<keyword evidence="2" id="KW-1185">Reference proteome</keyword>
<reference evidence="1 2" key="1">
    <citation type="journal article" date="2016" name="Front. Microbiol.">
        <title>Genomic Resource of Rice Seed Associated Bacteria.</title>
        <authorList>
            <person name="Midha S."/>
            <person name="Bansal K."/>
            <person name="Sharma S."/>
            <person name="Kumar N."/>
            <person name="Patil P.P."/>
            <person name="Chaudhry V."/>
            <person name="Patil P.B."/>
        </authorList>
    </citation>
    <scope>NUCLEOTIDE SEQUENCE [LARGE SCALE GENOMIC DNA]</scope>
    <source>
        <strain evidence="1 2">NS331</strain>
    </source>
</reference>
<dbReference type="GO" id="GO:0006355">
    <property type="term" value="P:regulation of DNA-templated transcription"/>
    <property type="evidence" value="ECO:0007669"/>
    <property type="project" value="InterPro"/>
</dbReference>
<dbReference type="EMBL" id="LDSL01000007">
    <property type="protein sequence ID" value="KTT27738.1"/>
    <property type="molecule type" value="Genomic_DNA"/>
</dbReference>
<accession>A0A147HCA6</accession>
<evidence type="ECO:0000313" key="2">
    <source>
        <dbReference type="Proteomes" id="UP000072741"/>
    </source>
</evidence>
<dbReference type="InterPro" id="IPR010985">
    <property type="entry name" value="Ribbon_hlx_hlx"/>
</dbReference>
<comment type="caution">
    <text evidence="1">The sequence shown here is derived from an EMBL/GenBank/DDBJ whole genome shotgun (WGS) entry which is preliminary data.</text>
</comment>
<dbReference type="AlphaFoldDB" id="A0A147HCA6"/>
<name>A0A147HCA6_9BURK</name>